<sequence>MHTFCGGRLGETNRQTGCTQDMLLSLFLSLSSFSFILAPFTSVFCIDL</sequence>
<proteinExistence type="predicted"/>
<dbReference type="AlphaFoldDB" id="A0A9E7JXN9"/>
<protein>
    <submittedName>
        <fullName evidence="2">Uncharacterized protein</fullName>
    </submittedName>
</protein>
<gene>
    <name evidence="2" type="ORF">MUK42_36252</name>
</gene>
<keyword evidence="1" id="KW-0812">Transmembrane</keyword>
<dbReference type="EMBL" id="CP097506">
    <property type="protein sequence ID" value="URD98462.1"/>
    <property type="molecule type" value="Genomic_DNA"/>
</dbReference>
<evidence type="ECO:0000313" key="3">
    <source>
        <dbReference type="Proteomes" id="UP001055439"/>
    </source>
</evidence>
<keyword evidence="3" id="KW-1185">Reference proteome</keyword>
<reference evidence="2" key="1">
    <citation type="submission" date="2022-05" db="EMBL/GenBank/DDBJ databases">
        <title>The Musa troglodytarum L. genome provides insights into the mechanism of non-climacteric behaviour and enrichment of carotenoids.</title>
        <authorList>
            <person name="Wang J."/>
        </authorList>
    </citation>
    <scope>NUCLEOTIDE SEQUENCE</scope>
    <source>
        <tissue evidence="2">Leaf</tissue>
    </source>
</reference>
<evidence type="ECO:0000313" key="2">
    <source>
        <dbReference type="EMBL" id="URD98462.1"/>
    </source>
</evidence>
<evidence type="ECO:0000256" key="1">
    <source>
        <dbReference type="SAM" id="Phobius"/>
    </source>
</evidence>
<feature type="transmembrane region" description="Helical" evidence="1">
    <location>
        <begin position="22"/>
        <end position="46"/>
    </location>
</feature>
<organism evidence="2 3">
    <name type="scientific">Musa troglodytarum</name>
    <name type="common">fe'i banana</name>
    <dbReference type="NCBI Taxonomy" id="320322"/>
    <lineage>
        <taxon>Eukaryota</taxon>
        <taxon>Viridiplantae</taxon>
        <taxon>Streptophyta</taxon>
        <taxon>Embryophyta</taxon>
        <taxon>Tracheophyta</taxon>
        <taxon>Spermatophyta</taxon>
        <taxon>Magnoliopsida</taxon>
        <taxon>Liliopsida</taxon>
        <taxon>Zingiberales</taxon>
        <taxon>Musaceae</taxon>
        <taxon>Musa</taxon>
    </lineage>
</organism>
<keyword evidence="1" id="KW-0472">Membrane</keyword>
<dbReference type="Proteomes" id="UP001055439">
    <property type="component" value="Chromosome 4"/>
</dbReference>
<name>A0A9E7JXN9_9LILI</name>
<accession>A0A9E7JXN9</accession>
<keyword evidence="1" id="KW-1133">Transmembrane helix</keyword>